<protein>
    <submittedName>
        <fullName evidence="1">Uncharacterized protein</fullName>
    </submittedName>
</protein>
<gene>
    <name evidence="1" type="ORF">C8P65_10742</name>
</gene>
<organism evidence="1 2">
    <name type="scientific">Capnocytophaga leadbetteri</name>
    <dbReference type="NCBI Taxonomy" id="327575"/>
    <lineage>
        <taxon>Bacteria</taxon>
        <taxon>Pseudomonadati</taxon>
        <taxon>Bacteroidota</taxon>
        <taxon>Flavobacteriia</taxon>
        <taxon>Flavobacteriales</taxon>
        <taxon>Flavobacteriaceae</taxon>
        <taxon>Capnocytophaga</taxon>
    </lineage>
</organism>
<accession>A0A2T5XTZ0</accession>
<dbReference type="RefSeq" id="WP_245887361.1">
    <property type="nucleotide sequence ID" value="NZ_QBKG01000007.1"/>
</dbReference>
<dbReference type="Proteomes" id="UP000243985">
    <property type="component" value="Unassembled WGS sequence"/>
</dbReference>
<dbReference type="EMBL" id="QBKG01000007">
    <property type="protein sequence ID" value="PTX06386.1"/>
    <property type="molecule type" value="Genomic_DNA"/>
</dbReference>
<sequence length="137" mass="16470">MKKIKIGRYSFVNITKDGDIDYKRWIDFIESHKDYFIWYEDTEEGKKIRERIDEFSQRVKEGVLYKLNKTNVYCTKKLSKNSWDCIISYNIENNISVHLEKKITKTIAEILLEMANYLEAKIIIDDKKEFISLEQLD</sequence>
<evidence type="ECO:0000313" key="1">
    <source>
        <dbReference type="EMBL" id="PTX06386.1"/>
    </source>
</evidence>
<comment type="caution">
    <text evidence="1">The sequence shown here is derived from an EMBL/GenBank/DDBJ whole genome shotgun (WGS) entry which is preliminary data.</text>
</comment>
<dbReference type="AlphaFoldDB" id="A0A2T5XTZ0"/>
<name>A0A2T5XTZ0_9FLAO</name>
<evidence type="ECO:0000313" key="2">
    <source>
        <dbReference type="Proteomes" id="UP000243985"/>
    </source>
</evidence>
<proteinExistence type="predicted"/>
<reference evidence="1 2" key="1">
    <citation type="submission" date="2018-04" db="EMBL/GenBank/DDBJ databases">
        <title>Genomic Encyclopedia of Archaeal and Bacterial Type Strains, Phase II (KMG-II): from individual species to whole genera.</title>
        <authorList>
            <person name="Goeker M."/>
        </authorList>
    </citation>
    <scope>NUCLEOTIDE SEQUENCE [LARGE SCALE GENOMIC DNA]</scope>
    <source>
        <strain evidence="1 2">DSM 22902</strain>
    </source>
</reference>
<dbReference type="GeneID" id="84580839"/>